<feature type="domain" description="AMP-dependent synthetase/ligase" evidence="3">
    <location>
        <begin position="80"/>
        <end position="495"/>
    </location>
</feature>
<dbReference type="GO" id="GO:0005524">
    <property type="term" value="F:ATP binding"/>
    <property type="evidence" value="ECO:0007669"/>
    <property type="project" value="UniProtKB-KW"/>
</dbReference>
<dbReference type="InParanoid" id="A0A165MXV0"/>
<dbReference type="GO" id="GO:0004467">
    <property type="term" value="F:long-chain fatty acid-CoA ligase activity"/>
    <property type="evidence" value="ECO:0007669"/>
    <property type="project" value="TreeGrafter"/>
</dbReference>
<evidence type="ECO:0000259" key="3">
    <source>
        <dbReference type="Pfam" id="PF00501"/>
    </source>
</evidence>
<organism evidence="4 5">
    <name type="scientific">Neolentinus lepideus HHB14362 ss-1</name>
    <dbReference type="NCBI Taxonomy" id="1314782"/>
    <lineage>
        <taxon>Eukaryota</taxon>
        <taxon>Fungi</taxon>
        <taxon>Dikarya</taxon>
        <taxon>Basidiomycota</taxon>
        <taxon>Agaricomycotina</taxon>
        <taxon>Agaricomycetes</taxon>
        <taxon>Gloeophyllales</taxon>
        <taxon>Gloeophyllaceae</taxon>
        <taxon>Neolentinus</taxon>
    </lineage>
</organism>
<keyword evidence="1" id="KW-0547">Nucleotide-binding</keyword>
<dbReference type="GO" id="GO:0016020">
    <property type="term" value="C:membrane"/>
    <property type="evidence" value="ECO:0007669"/>
    <property type="project" value="TreeGrafter"/>
</dbReference>
<dbReference type="STRING" id="1314782.A0A165MXV0"/>
<dbReference type="InterPro" id="IPR000873">
    <property type="entry name" value="AMP-dep_synth/lig_dom"/>
</dbReference>
<dbReference type="OrthoDB" id="1700726at2759"/>
<gene>
    <name evidence="4" type="ORF">NEOLEDRAFT_1142790</name>
</gene>
<dbReference type="GO" id="GO:0005783">
    <property type="term" value="C:endoplasmic reticulum"/>
    <property type="evidence" value="ECO:0007669"/>
    <property type="project" value="TreeGrafter"/>
</dbReference>
<proteinExistence type="predicted"/>
<evidence type="ECO:0000313" key="5">
    <source>
        <dbReference type="Proteomes" id="UP000076761"/>
    </source>
</evidence>
<dbReference type="Gene3D" id="3.40.50.12780">
    <property type="entry name" value="N-terminal domain of ligase-like"/>
    <property type="match status" value="1"/>
</dbReference>
<dbReference type="PANTHER" id="PTHR43272:SF33">
    <property type="entry name" value="AMP-BINDING DOMAIN-CONTAINING PROTEIN-RELATED"/>
    <property type="match status" value="1"/>
</dbReference>
<keyword evidence="5" id="KW-1185">Reference proteome</keyword>
<evidence type="ECO:0000313" key="4">
    <source>
        <dbReference type="EMBL" id="KZT18917.1"/>
    </source>
</evidence>
<protein>
    <submittedName>
        <fullName evidence="4">Acetyl-CoA synthetase-like protein</fullName>
    </submittedName>
</protein>
<name>A0A165MXV0_9AGAM</name>
<dbReference type="Proteomes" id="UP000076761">
    <property type="component" value="Unassembled WGS sequence"/>
</dbReference>
<evidence type="ECO:0000256" key="2">
    <source>
        <dbReference type="ARBA" id="ARBA00022840"/>
    </source>
</evidence>
<reference evidence="4 5" key="1">
    <citation type="journal article" date="2016" name="Mol. Biol. Evol.">
        <title>Comparative Genomics of Early-Diverging Mushroom-Forming Fungi Provides Insights into the Origins of Lignocellulose Decay Capabilities.</title>
        <authorList>
            <person name="Nagy L.G."/>
            <person name="Riley R."/>
            <person name="Tritt A."/>
            <person name="Adam C."/>
            <person name="Daum C."/>
            <person name="Floudas D."/>
            <person name="Sun H."/>
            <person name="Yadav J.S."/>
            <person name="Pangilinan J."/>
            <person name="Larsson K.H."/>
            <person name="Matsuura K."/>
            <person name="Barry K."/>
            <person name="Labutti K."/>
            <person name="Kuo R."/>
            <person name="Ohm R.A."/>
            <person name="Bhattacharya S.S."/>
            <person name="Shirouzu T."/>
            <person name="Yoshinaga Y."/>
            <person name="Martin F.M."/>
            <person name="Grigoriev I.V."/>
            <person name="Hibbett D.S."/>
        </authorList>
    </citation>
    <scope>NUCLEOTIDE SEQUENCE [LARGE SCALE GENOMIC DNA]</scope>
    <source>
        <strain evidence="4 5">HHB14362 ss-1</strain>
    </source>
</reference>
<dbReference type="EMBL" id="KV425657">
    <property type="protein sequence ID" value="KZT18917.1"/>
    <property type="molecule type" value="Genomic_DNA"/>
</dbReference>
<dbReference type="InterPro" id="IPR020845">
    <property type="entry name" value="AMP-binding_CS"/>
</dbReference>
<evidence type="ECO:0000256" key="1">
    <source>
        <dbReference type="ARBA" id="ARBA00022741"/>
    </source>
</evidence>
<dbReference type="AlphaFoldDB" id="A0A165MXV0"/>
<dbReference type="Pfam" id="PF00501">
    <property type="entry name" value="AMP-binding"/>
    <property type="match status" value="1"/>
</dbReference>
<keyword evidence="2" id="KW-0067">ATP-binding</keyword>
<sequence>MSWVPWPAKLDYTRQAIEVPGTKRPAQTAHYRDGVWGLVEHTADSLKTLPQIFDIGLVKSRKLPFLGHRPIISSSGSSPVYADYYVWQTYEDVDKRRRAIGSAVYRLFESGKLGARDGMDAVGIWSRNRPEWSIVDLALHVYMKVGVSLYDTLGKDSVEYILNHASISIIFVSSDHIPSLLKISKRLPFLKVIVSLDSLQDDQGYVLMHWAENAGISLLDLSELEKDGNSSLVEPLHVTKDDVACICYTSGTTSTPKGVILTHGNLASVTHTNMYGNSFPGGKGRLLSYLPLAHIYERICQYFVTVSGGCIGFSTNDPLKLLADVQLFKPNFFPSVPRILNRVYQSAMLVAKDPGVKGWLFREAVRRKLEILRTTGDNGRGIWDTLVFSKIQAVLGGNVSLMICGSAPIAPDVMDFLRIALSCDIIEGYGMTENCGTCLRVWPRDPHSSGTVGGPHPCNEIKLVDVPAMGYTAEDKPNPRGEICVRGVNCSREYLKDEKNTKETIDEEGWLHTGDVGEMDSCGRVTIIDRVKNIMKLAQGEYVALEKIENLYSASPVALQIFVYGDSLQSYLVGVVVPDPIHLSSIATTISGSPVRPDDGAALASAAKDPRINAAILTELNKEAKKNALKGFETLKRIYVSLDPFSVDNNCLTPTLKIRRKDAYNKHKAELDALYALGDPTSSQISTKL</sequence>
<dbReference type="SUPFAM" id="SSF56801">
    <property type="entry name" value="Acetyl-CoA synthetase-like"/>
    <property type="match status" value="1"/>
</dbReference>
<dbReference type="PROSITE" id="PS00455">
    <property type="entry name" value="AMP_BINDING"/>
    <property type="match status" value="1"/>
</dbReference>
<dbReference type="InterPro" id="IPR042099">
    <property type="entry name" value="ANL_N_sf"/>
</dbReference>
<accession>A0A165MXV0</accession>
<dbReference type="PANTHER" id="PTHR43272">
    <property type="entry name" value="LONG-CHAIN-FATTY-ACID--COA LIGASE"/>
    <property type="match status" value="1"/>
</dbReference>